<feature type="compositionally biased region" description="Polar residues" evidence="1">
    <location>
        <begin position="104"/>
        <end position="147"/>
    </location>
</feature>
<dbReference type="GO" id="GO:0031011">
    <property type="term" value="C:Ino80 complex"/>
    <property type="evidence" value="ECO:0007669"/>
    <property type="project" value="InterPro"/>
</dbReference>
<feature type="region of interest" description="Disordered" evidence="1">
    <location>
        <begin position="529"/>
        <end position="559"/>
    </location>
</feature>
<evidence type="ECO:0000313" key="4">
    <source>
        <dbReference type="EMBL" id="KAF0753122.1"/>
    </source>
</evidence>
<feature type="non-terminal residue" evidence="4">
    <location>
        <position position="1"/>
    </location>
</feature>
<dbReference type="GO" id="GO:0045944">
    <property type="term" value="P:positive regulation of transcription by RNA polymerase II"/>
    <property type="evidence" value="ECO:0007669"/>
    <property type="project" value="TreeGrafter"/>
</dbReference>
<reference evidence="4 5" key="1">
    <citation type="submission" date="2019-08" db="EMBL/GenBank/DDBJ databases">
        <title>Whole genome of Aphis craccivora.</title>
        <authorList>
            <person name="Voronova N.V."/>
            <person name="Shulinski R.S."/>
            <person name="Bandarenka Y.V."/>
            <person name="Zhorov D.G."/>
            <person name="Warner D."/>
        </authorList>
    </citation>
    <scope>NUCLEOTIDE SEQUENCE [LARGE SCALE GENOMIC DNA]</scope>
    <source>
        <strain evidence="4">180601</strain>
        <tissue evidence="4">Whole Body</tissue>
    </source>
</reference>
<dbReference type="OrthoDB" id="10262769at2759"/>
<organism evidence="4 5">
    <name type="scientific">Aphis craccivora</name>
    <name type="common">Cowpea aphid</name>
    <dbReference type="NCBI Taxonomy" id="307492"/>
    <lineage>
        <taxon>Eukaryota</taxon>
        <taxon>Metazoa</taxon>
        <taxon>Ecdysozoa</taxon>
        <taxon>Arthropoda</taxon>
        <taxon>Hexapoda</taxon>
        <taxon>Insecta</taxon>
        <taxon>Pterygota</taxon>
        <taxon>Neoptera</taxon>
        <taxon>Paraneoptera</taxon>
        <taxon>Hemiptera</taxon>
        <taxon>Sternorrhyncha</taxon>
        <taxon>Aphidomorpha</taxon>
        <taxon>Aphidoidea</taxon>
        <taxon>Aphididae</taxon>
        <taxon>Aphidini</taxon>
        <taxon>Aphis</taxon>
        <taxon>Aphis</taxon>
    </lineage>
</organism>
<evidence type="ECO:0000256" key="2">
    <source>
        <dbReference type="SAM" id="SignalP"/>
    </source>
</evidence>
<evidence type="ECO:0000313" key="5">
    <source>
        <dbReference type="Proteomes" id="UP000478052"/>
    </source>
</evidence>
<feature type="region of interest" description="Disordered" evidence="1">
    <location>
        <begin position="104"/>
        <end position="161"/>
    </location>
</feature>
<dbReference type="AlphaFoldDB" id="A0A6G0YCM2"/>
<protein>
    <submittedName>
        <fullName evidence="4">Microspherule protein 1</fullName>
    </submittedName>
</protein>
<dbReference type="InterPro" id="IPR037912">
    <property type="entry name" value="MCRS1"/>
</dbReference>
<dbReference type="Pfam" id="PF13325">
    <property type="entry name" value="MCRS_N"/>
    <property type="match status" value="1"/>
</dbReference>
<dbReference type="GO" id="GO:0071339">
    <property type="term" value="C:MLL1 complex"/>
    <property type="evidence" value="ECO:0007669"/>
    <property type="project" value="InterPro"/>
</dbReference>
<accession>A0A6G0YCM2</accession>
<name>A0A6G0YCM2_APHCR</name>
<evidence type="ECO:0000256" key="1">
    <source>
        <dbReference type="SAM" id="MobiDB-lite"/>
    </source>
</evidence>
<dbReference type="InterPro" id="IPR025999">
    <property type="entry name" value="MCRS_N"/>
</dbReference>
<dbReference type="Gene3D" id="2.60.200.20">
    <property type="match status" value="1"/>
</dbReference>
<comment type="caution">
    <text evidence="4">The sequence shown here is derived from an EMBL/GenBank/DDBJ whole genome shotgun (WGS) entry which is preliminary data.</text>
</comment>
<evidence type="ECO:0000259" key="3">
    <source>
        <dbReference type="PROSITE" id="PS50006"/>
    </source>
</evidence>
<dbReference type="GO" id="GO:0002151">
    <property type="term" value="F:G-quadruplex RNA binding"/>
    <property type="evidence" value="ECO:0007669"/>
    <property type="project" value="InterPro"/>
</dbReference>
<keyword evidence="5" id="KW-1185">Reference proteome</keyword>
<dbReference type="PANTHER" id="PTHR13233:SF0">
    <property type="entry name" value="MICROSPHERULE PROTEIN 1"/>
    <property type="match status" value="1"/>
</dbReference>
<dbReference type="InterPro" id="IPR008984">
    <property type="entry name" value="SMAD_FHA_dom_sf"/>
</dbReference>
<dbReference type="CDD" id="cd22687">
    <property type="entry name" value="FHA_MCRS1"/>
    <property type="match status" value="1"/>
</dbReference>
<dbReference type="Pfam" id="PF00498">
    <property type="entry name" value="FHA"/>
    <property type="match status" value="1"/>
</dbReference>
<sequence>VKWINRLFFHLLVLYTYGRMTSNPNMNDSAAALDDSSKRRSSRSIKRRKFDDELVESSLGAGFGSPLPKTQRTRTQSLNMTSTSLEMDNAMSPVHSIPDVIIANTTPSTSTTQPRKVPSNRTPTSTIALNTFSNAPSTSTVPSTSNRNRSRKQKNLNKDLGRWKPTDDLMLIQSVLQTNNLSLVHRGVKFSCRFTLKEIAQRWYALLYDPTISRLAVSAMRNLHPESVANIESKALFSVAEEELLATIQSNSQPTIETFQDLLTENPNIFHRRRTAKVLMCHWQQMKRYSLLSDQCSALENPIPIPLMSALEDRNIHILNNEQEVTTLTSEHIPTFAECEDLLNDQHLLMERPDPVLERHLALTNKKIKKEIKVLEDELPRAQVLVFPMTGINPVEFEPQTLAVLRGRLVRYLMRSREITIGRSSKYQQVDVDLKLEGPAWKISRRQATIRLRNTGDFLIACEGKKCLYVDGKPLAAGSRCRLNHNSVLEIAGLRFLFLINHQLINTFKQEACTQNQVQLPVQIVNQTPQKQNTNQKSQKTTVTKAEKPVQTIEQQQQQKKLFEEQQKQKLEDHEKMILEEQRQKIMQQQQDELEQQLKLLEAEEEEHNQRQQNLL</sequence>
<dbReference type="InterPro" id="IPR000253">
    <property type="entry name" value="FHA_dom"/>
</dbReference>
<feature type="chain" id="PRO_5026104267" evidence="2">
    <location>
        <begin position="19"/>
        <end position="616"/>
    </location>
</feature>
<dbReference type="SUPFAM" id="SSF49879">
    <property type="entry name" value="SMAD/FHA domain"/>
    <property type="match status" value="1"/>
</dbReference>
<proteinExistence type="predicted"/>
<keyword evidence="2" id="KW-0732">Signal</keyword>
<dbReference type="GO" id="GO:0044545">
    <property type="term" value="C:NSL complex"/>
    <property type="evidence" value="ECO:0007669"/>
    <property type="project" value="TreeGrafter"/>
</dbReference>
<dbReference type="SMART" id="SM00240">
    <property type="entry name" value="FHA"/>
    <property type="match status" value="1"/>
</dbReference>
<dbReference type="PROSITE" id="PS50006">
    <property type="entry name" value="FHA_DOMAIN"/>
    <property type="match status" value="1"/>
</dbReference>
<feature type="signal peptide" evidence="2">
    <location>
        <begin position="1"/>
        <end position="18"/>
    </location>
</feature>
<feature type="compositionally biased region" description="Low complexity" evidence="1">
    <location>
        <begin position="529"/>
        <end position="544"/>
    </location>
</feature>
<feature type="domain" description="FHA" evidence="3">
    <location>
        <begin position="419"/>
        <end position="475"/>
    </location>
</feature>
<dbReference type="EMBL" id="VUJU01004828">
    <property type="protein sequence ID" value="KAF0753122.1"/>
    <property type="molecule type" value="Genomic_DNA"/>
</dbReference>
<dbReference type="PANTHER" id="PTHR13233">
    <property type="entry name" value="MICROSPHERULE PROTEIN 1"/>
    <property type="match status" value="1"/>
</dbReference>
<dbReference type="Proteomes" id="UP000478052">
    <property type="component" value="Unassembled WGS sequence"/>
</dbReference>
<gene>
    <name evidence="4" type="ORF">FWK35_00025244</name>
</gene>